<feature type="transmembrane region" description="Helical" evidence="1">
    <location>
        <begin position="370"/>
        <end position="387"/>
    </location>
</feature>
<name>A0ABX9A3B5_9SPHN</name>
<feature type="transmembrane region" description="Helical" evidence="1">
    <location>
        <begin position="320"/>
        <end position="338"/>
    </location>
</feature>
<evidence type="ECO:0000313" key="2">
    <source>
        <dbReference type="EMBL" id="QZD95738.1"/>
    </source>
</evidence>
<gene>
    <name evidence="2" type="ORF">K3136_03150</name>
</gene>
<feature type="transmembrane region" description="Helical" evidence="1">
    <location>
        <begin position="96"/>
        <end position="114"/>
    </location>
</feature>
<keyword evidence="1" id="KW-0472">Membrane</keyword>
<dbReference type="RefSeq" id="WP_221431467.1">
    <property type="nucleotide sequence ID" value="NZ_CP081294.1"/>
</dbReference>
<keyword evidence="1" id="KW-1133">Transmembrane helix</keyword>
<feature type="transmembrane region" description="Helical" evidence="1">
    <location>
        <begin position="287"/>
        <end position="308"/>
    </location>
</feature>
<feature type="transmembrane region" description="Helical" evidence="1">
    <location>
        <begin position="198"/>
        <end position="216"/>
    </location>
</feature>
<evidence type="ECO:0000313" key="3">
    <source>
        <dbReference type="Proteomes" id="UP000824321"/>
    </source>
</evidence>
<accession>A0ABX9A3B5</accession>
<feature type="transmembrane region" description="Helical" evidence="1">
    <location>
        <begin position="25"/>
        <end position="43"/>
    </location>
</feature>
<dbReference type="Proteomes" id="UP000824321">
    <property type="component" value="Chromosome"/>
</dbReference>
<proteinExistence type="predicted"/>
<evidence type="ECO:0000256" key="1">
    <source>
        <dbReference type="SAM" id="Phobius"/>
    </source>
</evidence>
<feature type="transmembrane region" description="Helical" evidence="1">
    <location>
        <begin position="344"/>
        <end position="363"/>
    </location>
</feature>
<reference evidence="2 3" key="1">
    <citation type="submission" date="2021-08" db="EMBL/GenBank/DDBJ databases">
        <title>Comparative Genomics Analysis of the Genus Qipengyuania Reveals Extensive Genetic Diversity and Metabolic Versatility, Including the Description of Fifteen Novel Species.</title>
        <authorList>
            <person name="Liu Y."/>
        </authorList>
    </citation>
    <scope>NUCLEOTIDE SEQUENCE [LARGE SCALE GENOMIC DNA]</scope>
    <source>
        <strain evidence="2 3">1NDH1</strain>
    </source>
</reference>
<feature type="transmembrane region" description="Helical" evidence="1">
    <location>
        <begin position="126"/>
        <end position="146"/>
    </location>
</feature>
<keyword evidence="3" id="KW-1185">Reference proteome</keyword>
<feature type="transmembrane region" description="Helical" evidence="1">
    <location>
        <begin position="176"/>
        <end position="192"/>
    </location>
</feature>
<organism evidence="2 3">
    <name type="scientific">Qipengyuania gelatinilytica</name>
    <dbReference type="NCBI Taxonomy" id="2867231"/>
    <lineage>
        <taxon>Bacteria</taxon>
        <taxon>Pseudomonadati</taxon>
        <taxon>Pseudomonadota</taxon>
        <taxon>Alphaproteobacteria</taxon>
        <taxon>Sphingomonadales</taxon>
        <taxon>Erythrobacteraceae</taxon>
        <taxon>Qipengyuania</taxon>
    </lineage>
</organism>
<keyword evidence="1" id="KW-0812">Transmembrane</keyword>
<feature type="transmembrane region" description="Helical" evidence="1">
    <location>
        <begin position="152"/>
        <end position="169"/>
    </location>
</feature>
<sequence length="527" mass="56499">MHRPVETGTMAIQEPIEGTSSRLRLAGFAVLGLVLAGLAGRILSYPLNRDENLFVTVAANIGNGDIYRDLGYNHLPNLPYLLGLVYEIVGTSNPLLSARVLLVGFWLLAIASIWKLSRQLSSGTTAFLAASFVLLCNTMLLTGAGALATNNFIPVALVFPAFALLASGIERKSLSTTRLFLAGLIASFAIGFKANYIFIAPFFALAILIAPSVHSLKDKLVRGLLPLAAGGIIAGLPTLAHMLSDPEAFFAHTLSYFMELHPVYWADADLPKAVGIKDKILLAERMWLGNTSLLALVMVGTMAALATVTKGLRALTDWKVLVVAGMALCGFVVSFVPTPSFDHYYVPPLPFLVLLILILAGKIAGEHRRAVTMLMAIAAVLSVLNAAPRLAGGLASFASTGSWDTLRLARDVQGAGANAGLDQGERIATLSPLLALEGGYSIYPEFAAGQFVYRVAPYMTDKDRKLYRTTSPAELNRFLDAQQPKAILVNRDEEMEADLAEYARLRGYQPVGGPDSGNSFDLYVAGR</sequence>
<protein>
    <submittedName>
        <fullName evidence="2">Glycosyltransferase family 39 protein</fullName>
    </submittedName>
</protein>
<feature type="transmembrane region" description="Helical" evidence="1">
    <location>
        <begin position="223"/>
        <end position="243"/>
    </location>
</feature>
<dbReference type="EMBL" id="CP081294">
    <property type="protein sequence ID" value="QZD95738.1"/>
    <property type="molecule type" value="Genomic_DNA"/>
</dbReference>